<dbReference type="EMBL" id="LT629750">
    <property type="protein sequence ID" value="SDS37397.1"/>
    <property type="molecule type" value="Genomic_DNA"/>
</dbReference>
<dbReference type="Pfam" id="PF12706">
    <property type="entry name" value="Lactamase_B_2"/>
    <property type="match status" value="1"/>
</dbReference>
<accession>A0A1H1RNM2</accession>
<keyword evidence="1" id="KW-0732">Signal</keyword>
<dbReference type="Proteomes" id="UP000243904">
    <property type="component" value="Chromosome I"/>
</dbReference>
<reference evidence="4" key="1">
    <citation type="submission" date="2016-10" db="EMBL/GenBank/DDBJ databases">
        <authorList>
            <person name="Varghese N."/>
            <person name="Submissions S."/>
        </authorList>
    </citation>
    <scope>NUCLEOTIDE SEQUENCE [LARGE SCALE GENOMIC DNA]</scope>
    <source>
        <strain evidence="4">GAS369</strain>
    </source>
</reference>
<protein>
    <submittedName>
        <fullName evidence="3">L-ascorbate metabolism protein UlaG, beta-lactamase superfamily</fullName>
    </submittedName>
</protein>
<feature type="signal peptide" evidence="1">
    <location>
        <begin position="1"/>
        <end position="22"/>
    </location>
</feature>
<keyword evidence="4" id="KW-1185">Reference proteome</keyword>
<feature type="chain" id="PRO_5009259134" evidence="1">
    <location>
        <begin position="23"/>
        <end position="322"/>
    </location>
</feature>
<name>A0A1H1RNM2_9BRAD</name>
<evidence type="ECO:0000313" key="4">
    <source>
        <dbReference type="Proteomes" id="UP000243904"/>
    </source>
</evidence>
<feature type="domain" description="Metallo-beta-lactamase" evidence="2">
    <location>
        <begin position="53"/>
        <end position="272"/>
    </location>
</feature>
<gene>
    <name evidence="3" type="ORF">SAMN05444158_1863</name>
</gene>
<dbReference type="PANTHER" id="PTHR43546:SF3">
    <property type="entry name" value="UPF0173 METAL-DEPENDENT HYDROLASE MJ1163"/>
    <property type="match status" value="1"/>
</dbReference>
<dbReference type="RefSeq" id="WP_146687023.1">
    <property type="nucleotide sequence ID" value="NZ_LT629750.1"/>
</dbReference>
<dbReference type="InterPro" id="IPR050114">
    <property type="entry name" value="UPF0173_UPF0282_UlaG_hydrolase"/>
</dbReference>
<dbReference type="InterPro" id="IPR001279">
    <property type="entry name" value="Metallo-B-lactamas"/>
</dbReference>
<evidence type="ECO:0000256" key="1">
    <source>
        <dbReference type="SAM" id="SignalP"/>
    </source>
</evidence>
<evidence type="ECO:0000313" key="3">
    <source>
        <dbReference type="EMBL" id="SDS37397.1"/>
    </source>
</evidence>
<proteinExistence type="predicted"/>
<dbReference type="SUPFAM" id="SSF56281">
    <property type="entry name" value="Metallo-hydrolase/oxidoreductase"/>
    <property type="match status" value="1"/>
</dbReference>
<sequence length="322" mass="33461">MKLVSLAIGLLTANILAATAQAADVVRITPLGSHDGEFCAFDRAMVFEDPDGTRILYDAGRTVRGPDDPRLGKIDVVLLSHAHADHLGEAIQPAANAGTCAAPDISVNVSPRSNTVNIVVAKKAKFLVGGEMGSFFSKKVAAAGGEASQVLLLRFGASRKVGGVTFATVPAAHTNGLDPEFLEGPYAQALKENGLTAYLGPPNGYVLTFSNGLVAYLSGDTGLIADQKTIIHDYYKPKLAVMNIGDVYTAGPKEAAFAIDSLIEPREVIASHANEAATKDGKIIPGTKTEMFVKATKAPVHVPLSGKTLAFDASGACVSGCD</sequence>
<dbReference type="PANTHER" id="PTHR43546">
    <property type="entry name" value="UPF0173 METAL-DEPENDENT HYDROLASE MJ1163-RELATED"/>
    <property type="match status" value="1"/>
</dbReference>
<dbReference type="Gene3D" id="3.60.15.10">
    <property type="entry name" value="Ribonuclease Z/Hydroxyacylglutathione hydrolase-like"/>
    <property type="match status" value="1"/>
</dbReference>
<evidence type="ECO:0000259" key="2">
    <source>
        <dbReference type="Pfam" id="PF12706"/>
    </source>
</evidence>
<organism evidence="3 4">
    <name type="scientific">Bradyrhizobium canariense</name>
    <dbReference type="NCBI Taxonomy" id="255045"/>
    <lineage>
        <taxon>Bacteria</taxon>
        <taxon>Pseudomonadati</taxon>
        <taxon>Pseudomonadota</taxon>
        <taxon>Alphaproteobacteria</taxon>
        <taxon>Hyphomicrobiales</taxon>
        <taxon>Nitrobacteraceae</taxon>
        <taxon>Bradyrhizobium</taxon>
    </lineage>
</organism>
<dbReference type="InterPro" id="IPR036866">
    <property type="entry name" value="RibonucZ/Hydroxyglut_hydro"/>
</dbReference>
<dbReference type="AlphaFoldDB" id="A0A1H1RNM2"/>